<evidence type="ECO:0008006" key="6">
    <source>
        <dbReference type="Google" id="ProtNLM"/>
    </source>
</evidence>
<dbReference type="Pfam" id="PF01263">
    <property type="entry name" value="Aldose_epim"/>
    <property type="match status" value="1"/>
</dbReference>
<organism evidence="4 5">
    <name type="scientific">Robiginitalea biformata (strain ATCC BAA-864 / DSM 15991 / KCTC 12146 / HTCC2501)</name>
    <dbReference type="NCBI Taxonomy" id="313596"/>
    <lineage>
        <taxon>Bacteria</taxon>
        <taxon>Pseudomonadati</taxon>
        <taxon>Bacteroidota</taxon>
        <taxon>Flavobacteriia</taxon>
        <taxon>Flavobacteriales</taxon>
        <taxon>Flavobacteriaceae</taxon>
        <taxon>Robiginitalea</taxon>
    </lineage>
</organism>
<dbReference type="Gene3D" id="2.70.98.10">
    <property type="match status" value="1"/>
</dbReference>
<protein>
    <recommendedName>
        <fullName evidence="6">Aldose 1-epimerase</fullName>
    </recommendedName>
</protein>
<dbReference type="KEGG" id="rbi:RB2501_10232"/>
<dbReference type="STRING" id="313596.RB2501_10232"/>
<dbReference type="InterPro" id="IPR011013">
    <property type="entry name" value="Gal_mutarotase_sf_dom"/>
</dbReference>
<dbReference type="InterPro" id="IPR014718">
    <property type="entry name" value="GH-type_carb-bd"/>
</dbReference>
<dbReference type="GO" id="GO:0005975">
    <property type="term" value="P:carbohydrate metabolic process"/>
    <property type="evidence" value="ECO:0007669"/>
    <property type="project" value="InterPro"/>
</dbReference>
<evidence type="ECO:0000256" key="3">
    <source>
        <dbReference type="ARBA" id="ARBA00022837"/>
    </source>
</evidence>
<dbReference type="Proteomes" id="UP000009049">
    <property type="component" value="Chromosome"/>
</dbReference>
<gene>
    <name evidence="4" type="ordered locus">RB2501_10232</name>
</gene>
<dbReference type="OrthoDB" id="9795355at2"/>
<dbReference type="AlphaFoldDB" id="A4CM03"/>
<evidence type="ECO:0000256" key="1">
    <source>
        <dbReference type="ARBA" id="ARBA00001913"/>
    </source>
</evidence>
<evidence type="ECO:0000256" key="2">
    <source>
        <dbReference type="ARBA" id="ARBA00011245"/>
    </source>
</evidence>
<evidence type="ECO:0000313" key="5">
    <source>
        <dbReference type="Proteomes" id="UP000009049"/>
    </source>
</evidence>
<keyword evidence="3" id="KW-0106">Calcium</keyword>
<reference evidence="4 5" key="1">
    <citation type="journal article" date="2009" name="J. Bacteriol.">
        <title>Complete genome sequence of Robiginitalea biformata HTCC2501.</title>
        <authorList>
            <person name="Oh H.M."/>
            <person name="Giovannoni S.J."/>
            <person name="Lee K."/>
            <person name="Ferriera S."/>
            <person name="Johnson J."/>
            <person name="Cho J.C."/>
        </authorList>
    </citation>
    <scope>NUCLEOTIDE SEQUENCE [LARGE SCALE GENOMIC DNA]</scope>
    <source>
        <strain evidence="5">ATCC BAA-864 / HTCC2501 / KCTC 12146</strain>
    </source>
</reference>
<dbReference type="RefSeq" id="WP_015754016.1">
    <property type="nucleotide sequence ID" value="NC_013222.1"/>
</dbReference>
<dbReference type="eggNOG" id="COG2017">
    <property type="taxonomic scope" value="Bacteria"/>
</dbReference>
<keyword evidence="5" id="KW-1185">Reference proteome</keyword>
<dbReference type="SUPFAM" id="SSF74650">
    <property type="entry name" value="Galactose mutarotase-like"/>
    <property type="match status" value="1"/>
</dbReference>
<comment type="subunit">
    <text evidence="2">Monomer.</text>
</comment>
<proteinExistence type="predicted"/>
<dbReference type="InterPro" id="IPR008183">
    <property type="entry name" value="Aldose_1/G6P_1-epimerase"/>
</dbReference>
<dbReference type="GO" id="GO:0016853">
    <property type="term" value="F:isomerase activity"/>
    <property type="evidence" value="ECO:0007669"/>
    <property type="project" value="InterPro"/>
</dbReference>
<accession>A4CM03</accession>
<name>A4CM03_ROBBH</name>
<dbReference type="GO" id="GO:0030246">
    <property type="term" value="F:carbohydrate binding"/>
    <property type="evidence" value="ECO:0007669"/>
    <property type="project" value="InterPro"/>
</dbReference>
<comment type="cofactor">
    <cofactor evidence="1">
        <name>Ca(2+)</name>
        <dbReference type="ChEBI" id="CHEBI:29108"/>
    </cofactor>
</comment>
<sequence>MKQEYTSQAELINGDLRVRVEAGELRSFRRGDREYMHDPSEPGWGHSDTEMFPVIGPTAEAAYRVQVPRGNAIQDQHGLLRELAYSCTVREKDRAVFVREYKAGTPVANSKYPGRSTARLLIWPFSFRVEKHFQLGPGSLEITFRVEGEKDMPYMFGYHPAFRLGGEGSLEACGREFELSEILAAGDRALEVPACETVFLGGDTPLRIHTAGFGNFMLWSPDPGMVCVEPITYYPYTHGPARLHEGFRFLDSKKAEFSVRLQPAG</sequence>
<dbReference type="EMBL" id="CP001712">
    <property type="protein sequence ID" value="EAR14695.1"/>
    <property type="molecule type" value="Genomic_DNA"/>
</dbReference>
<dbReference type="HOGENOM" id="CLU_1057096_0_0_10"/>
<evidence type="ECO:0000313" key="4">
    <source>
        <dbReference type="EMBL" id="EAR14695.1"/>
    </source>
</evidence>